<organism evidence="3 4">
    <name type="scientific">Phyllobacterium pellucidum</name>
    <dbReference type="NCBI Taxonomy" id="2740464"/>
    <lineage>
        <taxon>Bacteria</taxon>
        <taxon>Pseudomonadati</taxon>
        <taxon>Pseudomonadota</taxon>
        <taxon>Alphaproteobacteria</taxon>
        <taxon>Hyphomicrobiales</taxon>
        <taxon>Phyllobacteriaceae</taxon>
        <taxon>Phyllobacterium</taxon>
    </lineage>
</organism>
<proteinExistence type="predicted"/>
<evidence type="ECO:0000259" key="2">
    <source>
        <dbReference type="Pfam" id="PF01510"/>
    </source>
</evidence>
<evidence type="ECO:0000313" key="4">
    <source>
        <dbReference type="Proteomes" id="UP000550508"/>
    </source>
</evidence>
<feature type="region of interest" description="Disordered" evidence="1">
    <location>
        <begin position="199"/>
        <end position="281"/>
    </location>
</feature>
<dbReference type="InterPro" id="IPR036505">
    <property type="entry name" value="Amidase/PGRP_sf"/>
</dbReference>
<dbReference type="Proteomes" id="UP000550508">
    <property type="component" value="Unassembled WGS sequence"/>
</dbReference>
<reference evidence="3 4" key="1">
    <citation type="submission" date="2020-05" db="EMBL/GenBank/DDBJ databases">
        <authorList>
            <person name="Kim M.K."/>
        </authorList>
    </citation>
    <scope>NUCLEOTIDE SEQUENCE [LARGE SCALE GENOMIC DNA]</scope>
    <source>
        <strain evidence="3 4">BT25</strain>
    </source>
</reference>
<dbReference type="GO" id="GO:0009253">
    <property type="term" value="P:peptidoglycan catabolic process"/>
    <property type="evidence" value="ECO:0007669"/>
    <property type="project" value="InterPro"/>
</dbReference>
<protein>
    <submittedName>
        <fullName evidence="3">N-acetylmuramoyl-L-alanine amidase</fullName>
    </submittedName>
</protein>
<keyword evidence="4" id="KW-1185">Reference proteome</keyword>
<dbReference type="EMBL" id="JABUMX010000002">
    <property type="protein sequence ID" value="NTS32187.1"/>
    <property type="molecule type" value="Genomic_DNA"/>
</dbReference>
<dbReference type="GO" id="GO:0008745">
    <property type="term" value="F:N-acetylmuramoyl-L-alanine amidase activity"/>
    <property type="evidence" value="ECO:0007669"/>
    <property type="project" value="InterPro"/>
</dbReference>
<name>A0A849VVG9_9HYPH</name>
<feature type="compositionally biased region" description="Basic and acidic residues" evidence="1">
    <location>
        <begin position="271"/>
        <end position="281"/>
    </location>
</feature>
<dbReference type="SUPFAM" id="SSF55846">
    <property type="entry name" value="N-acetylmuramoyl-L-alanine amidase-like"/>
    <property type="match status" value="1"/>
</dbReference>
<dbReference type="Gene3D" id="3.40.80.10">
    <property type="entry name" value="Peptidoglycan recognition protein-like"/>
    <property type="match status" value="1"/>
</dbReference>
<feature type="domain" description="N-acetylmuramoyl-L-alanine amidase" evidence="2">
    <location>
        <begin position="26"/>
        <end position="168"/>
    </location>
</feature>
<evidence type="ECO:0000256" key="1">
    <source>
        <dbReference type="SAM" id="MobiDB-lite"/>
    </source>
</evidence>
<comment type="caution">
    <text evidence="3">The sequence shown here is derived from an EMBL/GenBank/DDBJ whole genome shotgun (WGS) entry which is preliminary data.</text>
</comment>
<gene>
    <name evidence="3" type="ORF">HQ945_13060</name>
</gene>
<accession>A0A849VVG9</accession>
<feature type="compositionally biased region" description="Basic residues" evidence="1">
    <location>
        <begin position="226"/>
        <end position="245"/>
    </location>
</feature>
<dbReference type="RefSeq" id="WP_174208146.1">
    <property type="nucleotide sequence ID" value="NZ_JABUMX010000002.1"/>
</dbReference>
<evidence type="ECO:0000313" key="3">
    <source>
        <dbReference type="EMBL" id="NTS32187.1"/>
    </source>
</evidence>
<feature type="compositionally biased region" description="Basic and acidic residues" evidence="1">
    <location>
        <begin position="203"/>
        <end position="214"/>
    </location>
</feature>
<dbReference type="AlphaFoldDB" id="A0A849VVG9"/>
<sequence length="281" mass="30689">MPRCPFATWKPISGSSGTYTGGPFKIVHHTTEGSSAEGAFAAFKANRSDPHFTVDATTIYQHIDTDTASRALKNLADGVQTNRDSAIQIEVVGFAHRPKIRATLDNVRRLCRWLEATHSIPKVWPNGLPKPAVNGQDPGGHNRNASIWDTKGGHYGHSNVPENTHWDPAYTKPEVDYLMLEDTEGPEVVEGLETIPFSDPGLESDHSHMPDHADPQGTHTEMPARRPARARAKPAAKAPSRPKKSVKFDESPVGTVKVARAAGTKKAPRTPVRDKAPRKID</sequence>
<dbReference type="InterPro" id="IPR002502">
    <property type="entry name" value="Amidase_domain"/>
</dbReference>
<dbReference type="Pfam" id="PF01510">
    <property type="entry name" value="Amidase_2"/>
    <property type="match status" value="1"/>
</dbReference>